<evidence type="ECO:0000256" key="1">
    <source>
        <dbReference type="ARBA" id="ARBA00004651"/>
    </source>
</evidence>
<dbReference type="InterPro" id="IPR047196">
    <property type="entry name" value="YidC_ALB_C"/>
</dbReference>
<evidence type="ECO:0000313" key="19">
    <source>
        <dbReference type="EMBL" id="NYD71994.1"/>
    </source>
</evidence>
<keyword evidence="20" id="KW-1185">Reference proteome</keyword>
<keyword evidence="4" id="KW-0813">Transport</keyword>
<keyword evidence="6 16" id="KW-0812">Transmembrane</keyword>
<proteinExistence type="inferred from homology"/>
<dbReference type="RefSeq" id="WP_179548822.1">
    <property type="nucleotide sequence ID" value="NZ_BSEW01000002.1"/>
</dbReference>
<accession>A0A852STK7</accession>
<evidence type="ECO:0000256" key="9">
    <source>
        <dbReference type="ARBA" id="ARBA00023136"/>
    </source>
</evidence>
<sequence length="294" mass="29806">MNIYAFGPVAAALDAASTVLQFLSSVLQPLAGGASAALAVVALTVLVRLVLIPVGVSQARAQRMRARLAPRLAELQRRHRRDPQRLQRETMALYASENASPLAGCLPLLLQAPVLSLVYGLFILPTINGHPNVLLTEWLLGAPLGTSFAAALSAVVSGHPLQASAGLAVLPGSPDALPALVVTGIVLVLLAAVALVSRRVTLALAPVPVVAPVSGSSSGSGSSSASASSSGGPGAAAGLPAALAPGGGLQRALSWLPLMTVVIAAFVPLAAALYLLVTTTWTVAERALLHRLIR</sequence>
<reference evidence="19 20" key="1">
    <citation type="submission" date="2020-07" db="EMBL/GenBank/DDBJ databases">
        <title>Sequencing the genomes of 1000 actinobacteria strains.</title>
        <authorList>
            <person name="Klenk H.-P."/>
        </authorList>
    </citation>
    <scope>NUCLEOTIDE SEQUENCE [LARGE SCALE GENOMIC DNA]</scope>
    <source>
        <strain evidence="19 20">DSM 26474</strain>
    </source>
</reference>
<comment type="similarity">
    <text evidence="2">Belongs to the OXA1/ALB3/YidC family. Type 1 subfamily.</text>
</comment>
<evidence type="ECO:0000313" key="20">
    <source>
        <dbReference type="Proteomes" id="UP000549913"/>
    </source>
</evidence>
<comment type="subunit">
    <text evidence="12">Interacts with the Sec translocase complex via SecD. Specifically interacts with transmembrane segments of nascent integral membrane proteins during membrane integration.</text>
</comment>
<evidence type="ECO:0000256" key="17">
    <source>
        <dbReference type="SAM" id="Phobius"/>
    </source>
</evidence>
<dbReference type="Proteomes" id="UP000549913">
    <property type="component" value="Unassembled WGS sequence"/>
</dbReference>
<dbReference type="NCBIfam" id="TIGR03592">
    <property type="entry name" value="yidC_oxa1_cterm"/>
    <property type="match status" value="1"/>
</dbReference>
<evidence type="ECO:0000256" key="14">
    <source>
        <dbReference type="ARBA" id="ARBA00033245"/>
    </source>
</evidence>
<dbReference type="Pfam" id="PF02096">
    <property type="entry name" value="60KD_IMP"/>
    <property type="match status" value="1"/>
</dbReference>
<comment type="subcellular location">
    <subcellularLocation>
        <location evidence="1">Cell membrane</location>
        <topology evidence="1">Multi-pass membrane protein</topology>
    </subcellularLocation>
    <subcellularLocation>
        <location evidence="16">Membrane</location>
        <topology evidence="16">Multi-pass membrane protein</topology>
    </subcellularLocation>
</comment>
<feature type="transmembrane region" description="Helical" evidence="17">
    <location>
        <begin position="177"/>
        <end position="196"/>
    </location>
</feature>
<dbReference type="CDD" id="cd20070">
    <property type="entry name" value="5TM_YidC_Alb3"/>
    <property type="match status" value="1"/>
</dbReference>
<evidence type="ECO:0000256" key="3">
    <source>
        <dbReference type="ARBA" id="ARBA00015325"/>
    </source>
</evidence>
<keyword evidence="9 17" id="KW-0472">Membrane</keyword>
<feature type="transmembrane region" description="Helical" evidence="17">
    <location>
        <begin position="34"/>
        <end position="56"/>
    </location>
</feature>
<dbReference type="InterPro" id="IPR001708">
    <property type="entry name" value="YidC/ALB3/OXA1/COX18"/>
</dbReference>
<evidence type="ECO:0000256" key="10">
    <source>
        <dbReference type="ARBA" id="ARBA00023186"/>
    </source>
</evidence>
<feature type="transmembrane region" description="Helical" evidence="17">
    <location>
        <begin position="255"/>
        <end position="284"/>
    </location>
</feature>
<dbReference type="InterPro" id="IPR028055">
    <property type="entry name" value="YidC/Oxa/ALB_C"/>
</dbReference>
<evidence type="ECO:0000256" key="5">
    <source>
        <dbReference type="ARBA" id="ARBA00022475"/>
    </source>
</evidence>
<keyword evidence="5" id="KW-1003">Cell membrane</keyword>
<evidence type="ECO:0000256" key="4">
    <source>
        <dbReference type="ARBA" id="ARBA00022448"/>
    </source>
</evidence>
<dbReference type="GO" id="GO:0015031">
    <property type="term" value="P:protein transport"/>
    <property type="evidence" value="ECO:0007669"/>
    <property type="project" value="UniProtKB-KW"/>
</dbReference>
<keyword evidence="8 17" id="KW-1133">Transmembrane helix</keyword>
<comment type="caution">
    <text evidence="19">The sequence shown here is derived from an EMBL/GenBank/DDBJ whole genome shotgun (WGS) entry which is preliminary data.</text>
</comment>
<feature type="transmembrane region" description="Helical" evidence="17">
    <location>
        <begin position="108"/>
        <end position="127"/>
    </location>
</feature>
<evidence type="ECO:0000259" key="18">
    <source>
        <dbReference type="Pfam" id="PF02096"/>
    </source>
</evidence>
<name>A0A852STK7_9MICO</name>
<evidence type="ECO:0000256" key="11">
    <source>
        <dbReference type="ARBA" id="ARBA00025034"/>
    </source>
</evidence>
<evidence type="ECO:0000256" key="12">
    <source>
        <dbReference type="ARBA" id="ARBA00026028"/>
    </source>
</evidence>
<keyword evidence="7" id="KW-0653">Protein transport</keyword>
<evidence type="ECO:0000256" key="16">
    <source>
        <dbReference type="RuleBase" id="RU003945"/>
    </source>
</evidence>
<keyword evidence="10" id="KW-0143">Chaperone</keyword>
<dbReference type="PANTHER" id="PTHR12428:SF65">
    <property type="entry name" value="CYTOCHROME C OXIDASE ASSEMBLY PROTEIN COX18, MITOCHONDRIAL"/>
    <property type="match status" value="1"/>
</dbReference>
<evidence type="ECO:0000256" key="8">
    <source>
        <dbReference type="ARBA" id="ARBA00022989"/>
    </source>
</evidence>
<protein>
    <recommendedName>
        <fullName evidence="3">Membrane protein insertase YidC</fullName>
    </recommendedName>
    <alternativeName>
        <fullName evidence="15">Foldase YidC</fullName>
    </alternativeName>
    <alternativeName>
        <fullName evidence="14">Membrane integrase YidC</fullName>
    </alternativeName>
    <alternativeName>
        <fullName evidence="13">Membrane protein YidC</fullName>
    </alternativeName>
</protein>
<dbReference type="GO" id="GO:0005886">
    <property type="term" value="C:plasma membrane"/>
    <property type="evidence" value="ECO:0007669"/>
    <property type="project" value="UniProtKB-SubCell"/>
</dbReference>
<dbReference type="GO" id="GO:0032977">
    <property type="term" value="F:membrane insertase activity"/>
    <property type="evidence" value="ECO:0007669"/>
    <property type="project" value="InterPro"/>
</dbReference>
<organism evidence="19 20">
    <name type="scientific">Herbiconiux flava</name>
    <dbReference type="NCBI Taxonomy" id="881268"/>
    <lineage>
        <taxon>Bacteria</taxon>
        <taxon>Bacillati</taxon>
        <taxon>Actinomycetota</taxon>
        <taxon>Actinomycetes</taxon>
        <taxon>Micrococcales</taxon>
        <taxon>Microbacteriaceae</taxon>
        <taxon>Herbiconiux</taxon>
    </lineage>
</organism>
<evidence type="ECO:0000256" key="6">
    <source>
        <dbReference type="ARBA" id="ARBA00022692"/>
    </source>
</evidence>
<evidence type="ECO:0000256" key="2">
    <source>
        <dbReference type="ARBA" id="ARBA00010527"/>
    </source>
</evidence>
<dbReference type="GO" id="GO:0051205">
    <property type="term" value="P:protein insertion into membrane"/>
    <property type="evidence" value="ECO:0007669"/>
    <property type="project" value="TreeGrafter"/>
</dbReference>
<dbReference type="PANTHER" id="PTHR12428">
    <property type="entry name" value="OXA1"/>
    <property type="match status" value="1"/>
</dbReference>
<evidence type="ECO:0000256" key="15">
    <source>
        <dbReference type="ARBA" id="ARBA00033342"/>
    </source>
</evidence>
<evidence type="ECO:0000256" key="13">
    <source>
        <dbReference type="ARBA" id="ARBA00031538"/>
    </source>
</evidence>
<dbReference type="EMBL" id="JACCBM010000001">
    <property type="protein sequence ID" value="NYD71994.1"/>
    <property type="molecule type" value="Genomic_DNA"/>
</dbReference>
<dbReference type="AlphaFoldDB" id="A0A852STK7"/>
<feature type="domain" description="Membrane insertase YidC/Oxa/ALB C-terminal" evidence="18">
    <location>
        <begin position="37"/>
        <end position="290"/>
    </location>
</feature>
<comment type="function">
    <text evidence="11">Required for the insertion and/or proper folding and/or complex formation of integral membrane proteins into the membrane. Involved in integration of membrane proteins that insert both dependently and independently of the Sec translocase complex, as well as at least some lipoproteins. Aids folding of multispanning membrane proteins.</text>
</comment>
<evidence type="ECO:0000256" key="7">
    <source>
        <dbReference type="ARBA" id="ARBA00022927"/>
    </source>
</evidence>
<gene>
    <name evidence="19" type="ORF">BJ984_003152</name>
</gene>